<organism evidence="1 2">
    <name type="scientific">Geomonas silvestris</name>
    <dbReference type="NCBI Taxonomy" id="2740184"/>
    <lineage>
        <taxon>Bacteria</taxon>
        <taxon>Pseudomonadati</taxon>
        <taxon>Thermodesulfobacteriota</taxon>
        <taxon>Desulfuromonadia</taxon>
        <taxon>Geobacterales</taxon>
        <taxon>Geobacteraceae</taxon>
        <taxon>Geomonas</taxon>
    </lineage>
</organism>
<evidence type="ECO:0000313" key="1">
    <source>
        <dbReference type="EMBL" id="GFO60280.1"/>
    </source>
</evidence>
<proteinExistence type="predicted"/>
<dbReference type="Proteomes" id="UP000556026">
    <property type="component" value="Unassembled WGS sequence"/>
</dbReference>
<comment type="caution">
    <text evidence="1">The sequence shown here is derived from an EMBL/GenBank/DDBJ whole genome shotgun (WGS) entry which is preliminary data.</text>
</comment>
<sequence length="100" mass="10905">MPMIEVMASDSKSAIASFSEQKKSQVAWGRVRSLFTVYSLVCRRKEGLATGGPPREPGGWKNGQGMACRLFKAGKKRESVVQALRGARQARFCGGTKIAR</sequence>
<reference evidence="2" key="1">
    <citation type="submission" date="2020-06" db="EMBL/GenBank/DDBJ databases">
        <title>Draft genomic sequence of Geomonas sp. Red330.</title>
        <authorList>
            <person name="Itoh H."/>
            <person name="Zhenxing X."/>
            <person name="Ushijima N."/>
            <person name="Masuda Y."/>
            <person name="Shiratori Y."/>
            <person name="Senoo K."/>
        </authorList>
    </citation>
    <scope>NUCLEOTIDE SEQUENCE [LARGE SCALE GENOMIC DNA]</scope>
    <source>
        <strain evidence="2">Red330</strain>
    </source>
</reference>
<accession>A0A6V8MJW2</accession>
<keyword evidence="2" id="KW-1185">Reference proteome</keyword>
<name>A0A6V8MJW2_9BACT</name>
<dbReference type="AlphaFoldDB" id="A0A6V8MJW2"/>
<protein>
    <submittedName>
        <fullName evidence="1">Uncharacterized protein</fullName>
    </submittedName>
</protein>
<evidence type="ECO:0000313" key="2">
    <source>
        <dbReference type="Proteomes" id="UP000556026"/>
    </source>
</evidence>
<dbReference type="EMBL" id="BLXX01000007">
    <property type="protein sequence ID" value="GFO60280.1"/>
    <property type="molecule type" value="Genomic_DNA"/>
</dbReference>
<gene>
    <name evidence="1" type="ORF">GMST_26050</name>
</gene>